<dbReference type="AlphaFoldDB" id="A0AAU8MRN3"/>
<gene>
    <name evidence="1" type="ORF">ABU614_15430</name>
</gene>
<sequence length="87" mass="9983">MRDFVRDFAGLRIESEPVAGHARRRSDGAWPCRIAFERNGATKPFAQHSGPAPLRATDPRRTILFVGCRCRTRLSKQRRLFIVMKTN</sequence>
<dbReference type="EMBL" id="CP159925">
    <property type="protein sequence ID" value="XCO73772.1"/>
    <property type="molecule type" value="Genomic_DNA"/>
</dbReference>
<evidence type="ECO:0000313" key="1">
    <source>
        <dbReference type="EMBL" id="XCO73772.1"/>
    </source>
</evidence>
<reference evidence="1" key="1">
    <citation type="submission" date="2024-06" db="EMBL/GenBank/DDBJ databases">
        <authorList>
            <person name="Li S."/>
        </authorList>
    </citation>
    <scope>NUCLEOTIDE SEQUENCE</scope>
    <source>
        <strain evidence="1">SR10</strain>
    </source>
</reference>
<dbReference type="RefSeq" id="WP_363796666.1">
    <property type="nucleotide sequence ID" value="NZ_CP159925.1"/>
</dbReference>
<protein>
    <submittedName>
        <fullName evidence="1">Uncharacterized protein</fullName>
    </submittedName>
</protein>
<name>A0AAU8MRN3_9GAMM</name>
<accession>A0AAU8MRN3</accession>
<organism evidence="1">
    <name type="scientific">Lysobacter firmicutimachus</name>
    <dbReference type="NCBI Taxonomy" id="1792846"/>
    <lineage>
        <taxon>Bacteria</taxon>
        <taxon>Pseudomonadati</taxon>
        <taxon>Pseudomonadota</taxon>
        <taxon>Gammaproteobacteria</taxon>
        <taxon>Lysobacterales</taxon>
        <taxon>Lysobacteraceae</taxon>
        <taxon>Lysobacter</taxon>
    </lineage>
</organism>
<proteinExistence type="predicted"/>